<dbReference type="STRING" id="2316362.A0A4V1Q292"/>
<name>A0A4V1Q292_9AGAR</name>
<organism evidence="7 8">
    <name type="scientific">Candolleomyces aberdarensis</name>
    <dbReference type="NCBI Taxonomy" id="2316362"/>
    <lineage>
        <taxon>Eukaryota</taxon>
        <taxon>Fungi</taxon>
        <taxon>Dikarya</taxon>
        <taxon>Basidiomycota</taxon>
        <taxon>Agaricomycotina</taxon>
        <taxon>Agaricomycetes</taxon>
        <taxon>Agaricomycetidae</taxon>
        <taxon>Agaricales</taxon>
        <taxon>Agaricineae</taxon>
        <taxon>Psathyrellaceae</taxon>
        <taxon>Candolleomyces</taxon>
    </lineage>
</organism>
<dbReference type="EMBL" id="SDEE01000729">
    <property type="protein sequence ID" value="RXW14278.1"/>
    <property type="molecule type" value="Genomic_DNA"/>
</dbReference>
<dbReference type="AlphaFoldDB" id="A0A4V1Q292"/>
<dbReference type="Proteomes" id="UP000290288">
    <property type="component" value="Unassembled WGS sequence"/>
</dbReference>
<keyword evidence="8" id="KW-1185">Reference proteome</keyword>
<dbReference type="InterPro" id="IPR020751">
    <property type="entry name" value="aa-tRNA-synth_I_codon-bd_sub2"/>
</dbReference>
<dbReference type="InterPro" id="IPR049940">
    <property type="entry name" value="GluQ/Sye"/>
</dbReference>
<dbReference type="PANTHER" id="PTHR43311">
    <property type="entry name" value="GLUTAMATE--TRNA LIGASE"/>
    <property type="match status" value="1"/>
</dbReference>
<dbReference type="GO" id="GO:0000049">
    <property type="term" value="F:tRNA binding"/>
    <property type="evidence" value="ECO:0007669"/>
    <property type="project" value="InterPro"/>
</dbReference>
<keyword evidence="1" id="KW-0436">Ligase</keyword>
<evidence type="ECO:0000313" key="7">
    <source>
        <dbReference type="EMBL" id="RXW14278.1"/>
    </source>
</evidence>
<feature type="domain" description="Aminoacyl-tRNA synthetase class I anticodon-binding" evidence="6">
    <location>
        <begin position="74"/>
        <end position="212"/>
    </location>
</feature>
<keyword evidence="3" id="KW-0067">ATP-binding</keyword>
<evidence type="ECO:0000313" key="8">
    <source>
        <dbReference type="Proteomes" id="UP000290288"/>
    </source>
</evidence>
<evidence type="ECO:0000256" key="4">
    <source>
        <dbReference type="ARBA" id="ARBA00022917"/>
    </source>
</evidence>
<dbReference type="SUPFAM" id="SSF48163">
    <property type="entry name" value="An anticodon-binding domain of class I aminoacyl-tRNA synthetases"/>
    <property type="match status" value="1"/>
</dbReference>
<dbReference type="GO" id="GO:0005524">
    <property type="term" value="F:ATP binding"/>
    <property type="evidence" value="ECO:0007669"/>
    <property type="project" value="UniProtKB-KW"/>
</dbReference>
<accession>A0A4V1Q292</accession>
<keyword evidence="4" id="KW-0648">Protein biosynthesis</keyword>
<dbReference type="GO" id="GO:0006424">
    <property type="term" value="P:glutamyl-tRNA aminoacylation"/>
    <property type="evidence" value="ECO:0007669"/>
    <property type="project" value="TreeGrafter"/>
</dbReference>
<dbReference type="PANTHER" id="PTHR43311:SF1">
    <property type="entry name" value="GLUTAMYL-Q TRNA(ASP) SYNTHETASE"/>
    <property type="match status" value="1"/>
</dbReference>
<gene>
    <name evidence="7" type="ORF">EST38_g11574</name>
</gene>
<evidence type="ECO:0000256" key="1">
    <source>
        <dbReference type="ARBA" id="ARBA00022598"/>
    </source>
</evidence>
<evidence type="ECO:0000256" key="3">
    <source>
        <dbReference type="ARBA" id="ARBA00022840"/>
    </source>
</evidence>
<protein>
    <recommendedName>
        <fullName evidence="6">Aminoacyl-tRNA synthetase class I anticodon-binding domain-containing protein</fullName>
    </recommendedName>
</protein>
<dbReference type="GO" id="GO:0004818">
    <property type="term" value="F:glutamate-tRNA ligase activity"/>
    <property type="evidence" value="ECO:0007669"/>
    <property type="project" value="TreeGrafter"/>
</dbReference>
<keyword evidence="2" id="KW-0547">Nucleotide-binding</keyword>
<comment type="caution">
    <text evidence="7">The sequence shown here is derived from an EMBL/GenBank/DDBJ whole genome shotgun (WGS) entry which is preliminary data.</text>
</comment>
<dbReference type="GO" id="GO:0005829">
    <property type="term" value="C:cytosol"/>
    <property type="evidence" value="ECO:0007669"/>
    <property type="project" value="TreeGrafter"/>
</dbReference>
<sequence length="216" mass="23856">MGPKCQNGMATSKSMIISSVYAASVDQRIRLDLCHSPKLSTGPYEIGVSQKAASSAAALNVRWLDYHGGVHDLVKDAFSEGQHTSVKMIEKAILLLEGRLTNLKELPIHAFYLFEEPNLGSEEAIEMVNALDPQDRELVLSSVCKALSEVSEPWEDQDILKVLHDTRKEIKVLTKVFMKTLIHALTGFKEGPAIHDIIKVLGPARSLDRLKGILNN</sequence>
<reference evidence="7 8" key="1">
    <citation type="submission" date="2019-01" db="EMBL/GenBank/DDBJ databases">
        <title>Draft genome sequence of Psathyrella aberdarensis IHI B618.</title>
        <authorList>
            <person name="Buettner E."/>
            <person name="Kellner H."/>
        </authorList>
    </citation>
    <scope>NUCLEOTIDE SEQUENCE [LARGE SCALE GENOMIC DNA]</scope>
    <source>
        <strain evidence="7 8">IHI B618</strain>
    </source>
</reference>
<evidence type="ECO:0000256" key="5">
    <source>
        <dbReference type="ARBA" id="ARBA00023146"/>
    </source>
</evidence>
<keyword evidence="5" id="KW-0030">Aminoacyl-tRNA synthetase</keyword>
<dbReference type="OrthoDB" id="428822at2759"/>
<evidence type="ECO:0000256" key="2">
    <source>
        <dbReference type="ARBA" id="ARBA00022741"/>
    </source>
</evidence>
<dbReference type="InterPro" id="IPR045462">
    <property type="entry name" value="aa-tRNA-synth_I_cd-bd"/>
</dbReference>
<proteinExistence type="predicted"/>
<dbReference type="Gene3D" id="1.10.10.350">
    <property type="match status" value="1"/>
</dbReference>
<dbReference type="InterPro" id="IPR008925">
    <property type="entry name" value="aa_tRNA-synth_I_cd-bd_sf"/>
</dbReference>
<evidence type="ECO:0000259" key="6">
    <source>
        <dbReference type="Pfam" id="PF19269"/>
    </source>
</evidence>
<dbReference type="Pfam" id="PF19269">
    <property type="entry name" value="Anticodon_2"/>
    <property type="match status" value="1"/>
</dbReference>